<accession>A0ABT5U892</accession>
<dbReference type="Pfam" id="PF07238">
    <property type="entry name" value="PilZ"/>
    <property type="match status" value="1"/>
</dbReference>
<proteinExistence type="predicted"/>
<reference evidence="2 3" key="1">
    <citation type="submission" date="2022-11" db="EMBL/GenBank/DDBJ databases">
        <title>Spartinivicinus poritis sp. nov., isolated from scleractinian coral Porites lutea.</title>
        <authorList>
            <person name="Zhang G."/>
            <person name="Cai L."/>
            <person name="Wei Q."/>
        </authorList>
    </citation>
    <scope>NUCLEOTIDE SEQUENCE [LARGE SCALE GENOMIC DNA]</scope>
    <source>
        <strain evidence="2 3">A2-2</strain>
    </source>
</reference>
<evidence type="ECO:0000313" key="3">
    <source>
        <dbReference type="Proteomes" id="UP001528823"/>
    </source>
</evidence>
<gene>
    <name evidence="2" type="ORF">ORQ98_11555</name>
</gene>
<evidence type="ECO:0000259" key="1">
    <source>
        <dbReference type="Pfam" id="PF07238"/>
    </source>
</evidence>
<comment type="caution">
    <text evidence="2">The sequence shown here is derived from an EMBL/GenBank/DDBJ whole genome shotgun (WGS) entry which is preliminary data.</text>
</comment>
<sequence length="197" mass="22629">MPEELADRRDFYRIDDTVAISYQVMDACHQPDSKYFPFNNEAEIFHLSSNLQTLESEAHHLLRVINDKNRAIAQYLKNIDRRLQLMGNAIASCSTELLNLPKRKVSLSEGGLSFNQADSLPIDQYLAIKLVLLPSHAGLLITGKIVKCDKIKTGYHNRITFEHILEPDRQLLAKHIIQYQAKQRRQQLEQSKQESSS</sequence>
<dbReference type="InterPro" id="IPR009875">
    <property type="entry name" value="PilZ_domain"/>
</dbReference>
<dbReference type="EMBL" id="JAPMOU010000012">
    <property type="protein sequence ID" value="MDE1462606.1"/>
    <property type="molecule type" value="Genomic_DNA"/>
</dbReference>
<feature type="domain" description="PilZ" evidence="1">
    <location>
        <begin position="106"/>
        <end position="177"/>
    </location>
</feature>
<protein>
    <submittedName>
        <fullName evidence="2">PilZ domain-containing protein</fullName>
    </submittedName>
</protein>
<evidence type="ECO:0000313" key="2">
    <source>
        <dbReference type="EMBL" id="MDE1462606.1"/>
    </source>
</evidence>
<name>A0ABT5U892_9GAMM</name>
<keyword evidence="3" id="KW-1185">Reference proteome</keyword>
<organism evidence="2 3">
    <name type="scientific">Spartinivicinus poritis</name>
    <dbReference type="NCBI Taxonomy" id="2994640"/>
    <lineage>
        <taxon>Bacteria</taxon>
        <taxon>Pseudomonadati</taxon>
        <taxon>Pseudomonadota</taxon>
        <taxon>Gammaproteobacteria</taxon>
        <taxon>Oceanospirillales</taxon>
        <taxon>Zooshikellaceae</taxon>
        <taxon>Spartinivicinus</taxon>
    </lineage>
</organism>
<dbReference type="Proteomes" id="UP001528823">
    <property type="component" value="Unassembled WGS sequence"/>
</dbReference>
<dbReference type="RefSeq" id="WP_274688961.1">
    <property type="nucleotide sequence ID" value="NZ_JAPMOU010000012.1"/>
</dbReference>